<dbReference type="AlphaFoldDB" id="A0A1Y6F3J3"/>
<dbReference type="Proteomes" id="UP000194420">
    <property type="component" value="Unassembled WGS sequence"/>
</dbReference>
<organism evidence="2 3">
    <name type="scientific">Altererythrobacter xiamenensis</name>
    <dbReference type="NCBI Taxonomy" id="1316679"/>
    <lineage>
        <taxon>Bacteria</taxon>
        <taxon>Pseudomonadati</taxon>
        <taxon>Pseudomonadota</taxon>
        <taxon>Alphaproteobacteria</taxon>
        <taxon>Sphingomonadales</taxon>
        <taxon>Erythrobacteraceae</taxon>
        <taxon>Altererythrobacter</taxon>
    </lineage>
</organism>
<dbReference type="EMBL" id="FXWG01000002">
    <property type="protein sequence ID" value="SMQ69066.1"/>
    <property type="molecule type" value="Genomic_DNA"/>
</dbReference>
<protein>
    <recommendedName>
        <fullName evidence="4">Membrane protein involved in the export of O-antigen and teichoic acid</fullName>
    </recommendedName>
</protein>
<proteinExistence type="predicted"/>
<feature type="transmembrane region" description="Helical" evidence="1">
    <location>
        <begin position="71"/>
        <end position="92"/>
    </location>
</feature>
<feature type="transmembrane region" description="Helical" evidence="1">
    <location>
        <begin position="296"/>
        <end position="323"/>
    </location>
</feature>
<evidence type="ECO:0000256" key="1">
    <source>
        <dbReference type="SAM" id="Phobius"/>
    </source>
</evidence>
<reference evidence="3" key="1">
    <citation type="submission" date="2017-04" db="EMBL/GenBank/DDBJ databases">
        <authorList>
            <person name="Varghese N."/>
            <person name="Submissions S."/>
        </authorList>
    </citation>
    <scope>NUCLEOTIDE SEQUENCE [LARGE SCALE GENOMIC DNA]</scope>
</reference>
<gene>
    <name evidence="2" type="ORF">SAMN06297468_1312</name>
</gene>
<name>A0A1Y6F3J3_9SPHN</name>
<evidence type="ECO:0008006" key="4">
    <source>
        <dbReference type="Google" id="ProtNLM"/>
    </source>
</evidence>
<sequence length="426" mass="46865">MSFARTFVRLGSANVVMLAVHLVTIGLLGAISPSQQFGLFLLALSISLPFSAFAGLRFESAMPSVESARRLGVLLVLATSSIALVCLLQIAIILALSQLDLFEVRSLGPFEIAMLLGLTIAQTLVQIGRLWAIRQGNVARIMRATYVRAGAMSLARGCVAAILLLDRDMIASEVGFWLIAGELLVTIMMAGQLYPFAALRLHWGKAGSVIYRRTMIKYWKFPIIETPSTMLDHLAANAPILLVTQFYGLASTALFGLAYRGLAVPAAQLSKTLTEVMQTRYSVFQRARDWAALEGFFWRSTLLVTGASLAGLLVFAALIWALYDHLPESGKEFSLIVLLMSPWIAASTIVNINSRLLLMLQRQELKLIYDFLAVFAMAALWLSHSAFGWDLLTFVGWIALVKVGVYAIYWMLILIAVRSLRDRKAG</sequence>
<evidence type="ECO:0000313" key="3">
    <source>
        <dbReference type="Proteomes" id="UP000194420"/>
    </source>
</evidence>
<feature type="transmembrane region" description="Helical" evidence="1">
    <location>
        <begin position="394"/>
        <end position="417"/>
    </location>
</feature>
<accession>A0A1Y6F3J3</accession>
<keyword evidence="1" id="KW-0472">Membrane</keyword>
<feature type="transmembrane region" description="Helical" evidence="1">
    <location>
        <begin position="37"/>
        <end position="59"/>
    </location>
</feature>
<feature type="transmembrane region" description="Helical" evidence="1">
    <location>
        <begin position="176"/>
        <end position="197"/>
    </location>
</feature>
<feature type="transmembrane region" description="Helical" evidence="1">
    <location>
        <begin position="112"/>
        <end position="133"/>
    </location>
</feature>
<keyword evidence="3" id="KW-1185">Reference proteome</keyword>
<keyword evidence="1" id="KW-1133">Transmembrane helix</keyword>
<feature type="transmembrane region" description="Helical" evidence="1">
    <location>
        <begin position="335"/>
        <end position="353"/>
    </location>
</feature>
<keyword evidence="1" id="KW-0812">Transmembrane</keyword>
<feature type="transmembrane region" description="Helical" evidence="1">
    <location>
        <begin position="12"/>
        <end position="31"/>
    </location>
</feature>
<evidence type="ECO:0000313" key="2">
    <source>
        <dbReference type="EMBL" id="SMQ69066.1"/>
    </source>
</evidence>
<feature type="transmembrane region" description="Helical" evidence="1">
    <location>
        <begin position="365"/>
        <end position="382"/>
    </location>
</feature>